<reference evidence="2 3" key="1">
    <citation type="submission" date="2016-10" db="EMBL/GenBank/DDBJ databases">
        <authorList>
            <person name="de Groot N.N."/>
        </authorList>
    </citation>
    <scope>NUCLEOTIDE SEQUENCE [LARGE SCALE GENOMIC DNA]</scope>
    <source>
        <strain evidence="2 3">743A</strain>
    </source>
</reference>
<organism evidence="2 3">
    <name type="scientific">Anaeromicropila populeti</name>
    <dbReference type="NCBI Taxonomy" id="37658"/>
    <lineage>
        <taxon>Bacteria</taxon>
        <taxon>Bacillati</taxon>
        <taxon>Bacillota</taxon>
        <taxon>Clostridia</taxon>
        <taxon>Lachnospirales</taxon>
        <taxon>Lachnospiraceae</taxon>
        <taxon>Anaeromicropila</taxon>
    </lineage>
</organism>
<gene>
    <name evidence="2" type="ORF">SAMN05661086_01752</name>
</gene>
<dbReference type="RefSeq" id="WP_092560309.1">
    <property type="nucleotide sequence ID" value="NZ_FOYZ01000006.1"/>
</dbReference>
<protein>
    <submittedName>
        <fullName evidence="2">Uncharacterized protein</fullName>
    </submittedName>
</protein>
<evidence type="ECO:0000313" key="2">
    <source>
        <dbReference type="EMBL" id="SFR80047.1"/>
    </source>
</evidence>
<dbReference type="Proteomes" id="UP000199659">
    <property type="component" value="Unassembled WGS sequence"/>
</dbReference>
<dbReference type="EMBL" id="FOYZ01000006">
    <property type="protein sequence ID" value="SFR80047.1"/>
    <property type="molecule type" value="Genomic_DNA"/>
</dbReference>
<accession>A0A1I6JM78</accession>
<sequence length="267" mass="29029">MCNQINPNQNCRRNCCPLRNCCRPAPFVNDSNVVPGNDNTFNGGRRTDIETNFIGNDDNTIIRNDNNTINRTDTDINTRIRNDNDDNTIIHNNNDDNNNNNNVSFGPLSPITEISVNDINIIFVPVHADIDTSRAYSLGLLSSAASGDSHSKAEIERSAAIVDDIATAHGGSIAGNIDLEINRKRRRPPIPMIPGGGGAPGQQPPEPVAAQEAENQQLTEQDAAFATAIEDFVAKHIESAKQASLNLVKVDKEVLTQILNKVLVTKD</sequence>
<keyword evidence="3" id="KW-1185">Reference proteome</keyword>
<evidence type="ECO:0000256" key="1">
    <source>
        <dbReference type="SAM" id="MobiDB-lite"/>
    </source>
</evidence>
<proteinExistence type="predicted"/>
<name>A0A1I6JM78_9FIRM</name>
<dbReference type="AlphaFoldDB" id="A0A1I6JM78"/>
<evidence type="ECO:0000313" key="3">
    <source>
        <dbReference type="Proteomes" id="UP000199659"/>
    </source>
</evidence>
<feature type="region of interest" description="Disordered" evidence="1">
    <location>
        <begin position="184"/>
        <end position="213"/>
    </location>
</feature>